<dbReference type="Gene3D" id="1.20.960.30">
    <property type="match status" value="1"/>
</dbReference>
<dbReference type="GO" id="GO:0003714">
    <property type="term" value="F:transcription corepressor activity"/>
    <property type="evidence" value="ECO:0007669"/>
    <property type="project" value="InterPro"/>
</dbReference>
<dbReference type="STRING" id="212602.A0A420HDC8"/>
<dbReference type="AlphaFoldDB" id="A0A420HDC8"/>
<dbReference type="InterPro" id="IPR015943">
    <property type="entry name" value="WD40/YVTN_repeat-like_dom_sf"/>
</dbReference>
<dbReference type="InterPro" id="IPR001680">
    <property type="entry name" value="WD40_rpt"/>
</dbReference>
<dbReference type="Pfam" id="PF00400">
    <property type="entry name" value="WD40"/>
    <property type="match status" value="1"/>
</dbReference>
<evidence type="ECO:0000313" key="5">
    <source>
        <dbReference type="EMBL" id="RKF55466.1"/>
    </source>
</evidence>
<evidence type="ECO:0000313" key="6">
    <source>
        <dbReference type="Proteomes" id="UP000286134"/>
    </source>
</evidence>
<dbReference type="OrthoDB" id="1367865at2759"/>
<name>A0A420HDC8_9PEZI</name>
<keyword evidence="2" id="KW-0853">WD repeat</keyword>
<comment type="subcellular location">
    <subcellularLocation>
        <location evidence="1">Nucleus</location>
    </subcellularLocation>
</comment>
<dbReference type="PANTHER" id="PTHR22846:SF2">
    <property type="entry name" value="F-BOX-LIKE_WD REPEAT-CONTAINING PROTEIN EBI"/>
    <property type="match status" value="1"/>
</dbReference>
<dbReference type="GO" id="GO:0006357">
    <property type="term" value="P:regulation of transcription by RNA polymerase II"/>
    <property type="evidence" value="ECO:0007669"/>
    <property type="project" value="TreeGrafter"/>
</dbReference>
<dbReference type="SMART" id="SM00320">
    <property type="entry name" value="WD40"/>
    <property type="match status" value="5"/>
</dbReference>
<dbReference type="InterPro" id="IPR019775">
    <property type="entry name" value="WD40_repeat_CS"/>
</dbReference>
<dbReference type="PROSITE" id="PS50896">
    <property type="entry name" value="LISH"/>
    <property type="match status" value="1"/>
</dbReference>
<dbReference type="PANTHER" id="PTHR22846">
    <property type="entry name" value="WD40 REPEAT PROTEIN"/>
    <property type="match status" value="1"/>
</dbReference>
<keyword evidence="3" id="KW-0677">Repeat</keyword>
<dbReference type="GO" id="GO:0034967">
    <property type="term" value="C:Set3 complex"/>
    <property type="evidence" value="ECO:0007669"/>
    <property type="project" value="TreeGrafter"/>
</dbReference>
<protein>
    <submittedName>
        <fullName evidence="5">F-box-like/WD repeat-containing protein TBL1Y</fullName>
    </submittedName>
</protein>
<accession>A0A420HDC8</accession>
<dbReference type="InterPro" id="IPR036322">
    <property type="entry name" value="WD40_repeat_dom_sf"/>
</dbReference>
<evidence type="ECO:0000256" key="3">
    <source>
        <dbReference type="ARBA" id="ARBA00022737"/>
    </source>
</evidence>
<evidence type="ECO:0000256" key="1">
    <source>
        <dbReference type="ARBA" id="ARBA00004123"/>
    </source>
</evidence>
<comment type="caution">
    <text evidence="5">The sequence shown here is derived from an EMBL/GenBank/DDBJ whole genome shotgun (WGS) entry which is preliminary data.</text>
</comment>
<dbReference type="PROSITE" id="PS00678">
    <property type="entry name" value="WD_REPEATS_1"/>
    <property type="match status" value="1"/>
</dbReference>
<dbReference type="InterPro" id="IPR006594">
    <property type="entry name" value="LisH"/>
</dbReference>
<evidence type="ECO:0000256" key="2">
    <source>
        <dbReference type="ARBA" id="ARBA00022574"/>
    </source>
</evidence>
<reference evidence="5 6" key="1">
    <citation type="journal article" date="2018" name="BMC Genomics">
        <title>Comparative genome analyses reveal sequence features reflecting distinct modes of host-adaptation between dicot and monocot powdery mildew.</title>
        <authorList>
            <person name="Wu Y."/>
            <person name="Ma X."/>
            <person name="Pan Z."/>
            <person name="Kale S.D."/>
            <person name="Song Y."/>
            <person name="King H."/>
            <person name="Zhang Q."/>
            <person name="Presley C."/>
            <person name="Deng X."/>
            <person name="Wei C.I."/>
            <person name="Xiao S."/>
        </authorList>
    </citation>
    <scope>NUCLEOTIDE SEQUENCE [LARGE SCALE GENOMIC DNA]</scope>
    <source>
        <strain evidence="5">UMSG2</strain>
    </source>
</reference>
<gene>
    <name evidence="5" type="ORF">OnM2_089015</name>
</gene>
<organism evidence="5 6">
    <name type="scientific">Erysiphe neolycopersici</name>
    <dbReference type="NCBI Taxonomy" id="212602"/>
    <lineage>
        <taxon>Eukaryota</taxon>
        <taxon>Fungi</taxon>
        <taxon>Dikarya</taxon>
        <taxon>Ascomycota</taxon>
        <taxon>Pezizomycotina</taxon>
        <taxon>Leotiomycetes</taxon>
        <taxon>Erysiphales</taxon>
        <taxon>Erysiphaceae</taxon>
        <taxon>Erysiphe</taxon>
    </lineage>
</organism>
<dbReference type="Proteomes" id="UP000286134">
    <property type="component" value="Unassembled WGS sequence"/>
</dbReference>
<keyword evidence="6" id="KW-1185">Reference proteome</keyword>
<dbReference type="SUPFAM" id="SSF50978">
    <property type="entry name" value="WD40 repeat-like"/>
    <property type="match status" value="1"/>
</dbReference>
<evidence type="ECO:0000256" key="4">
    <source>
        <dbReference type="ARBA" id="ARBA00023242"/>
    </source>
</evidence>
<dbReference type="EMBL" id="MCFK01008940">
    <property type="protein sequence ID" value="RKF55466.1"/>
    <property type="molecule type" value="Genomic_DNA"/>
</dbReference>
<sequence>MGKEKLDSDKVNYMIWRYLIELDYFETAVRLQKEWNIKDPQELPFAPHVRPHALVSILNRGLIYNMHERIFATQVSKRNDGILTPININIKEQYVSSTDINTDENAATVGFFGPMTPLSPLDNNDPLAARKHSIENDSALEIIPPPPKKQRCTNIYDNIQTIEENSCNIIQSKLNNTGHKNSIDEGQINDKNEQAYPSPEPMPTPHTVTATSGHDKGIQVEKVHDLTPETIYLELSENPQIKGIILAQCAFHPRDSNILAAAGSDALARIWSLKSLQSSSVKSANESPGMPIYAPHRKLYDFSVSLTTQATALSWAPEGNYLAIASQPSDTGLARVDFWSEDASLVSSNFGIESPVVNIKWNPSGTACLILSPQNDNTDSSITVIYPILEITIRFTLQSHNLAEQLLEVLWTSNDDFIVCGGNLLQAFLCSAKTKTIVPGKKYKVPEEAGLSQVVYDFHTQLLVTATDTGMIYIWNKDGQSRVFTAHQGLITQLTWQPLVLVDPLSKITERLLASAGEDGAISIWNVLLHDVKSRASMTMRSAASAIAFSPDGIFLASATSENVFIWKTDSPHIPLATWTCQYESGWETPLSSESTLGEEEICCLSWDSEGRRLAYGINNRLALINFRP</sequence>
<dbReference type="Gene3D" id="2.130.10.10">
    <property type="entry name" value="YVTN repeat-like/Quinoprotein amine dehydrogenase"/>
    <property type="match status" value="1"/>
</dbReference>
<dbReference type="InterPro" id="IPR045183">
    <property type="entry name" value="Ebi-like"/>
</dbReference>
<proteinExistence type="predicted"/>
<keyword evidence="4" id="KW-0539">Nucleus</keyword>